<feature type="domain" description="HTH merR-type" evidence="9">
    <location>
        <begin position="1"/>
        <end position="68"/>
    </location>
</feature>
<dbReference type="GO" id="GO:0003677">
    <property type="term" value="F:DNA binding"/>
    <property type="evidence" value="ECO:0007669"/>
    <property type="project" value="UniProtKB-KW"/>
</dbReference>
<keyword evidence="4" id="KW-0805">Transcription regulation</keyword>
<dbReference type="AlphaFoldDB" id="A0A1G8LGQ6"/>
<dbReference type="Gene3D" id="1.10.1660.10">
    <property type="match status" value="1"/>
</dbReference>
<feature type="transmembrane region" description="Helical" evidence="8">
    <location>
        <begin position="286"/>
        <end position="305"/>
    </location>
</feature>
<evidence type="ECO:0000313" key="11">
    <source>
        <dbReference type="Proteomes" id="UP000183255"/>
    </source>
</evidence>
<evidence type="ECO:0000313" key="10">
    <source>
        <dbReference type="EMBL" id="SDI54866.1"/>
    </source>
</evidence>
<dbReference type="InterPro" id="IPR009061">
    <property type="entry name" value="DNA-bd_dom_put_sf"/>
</dbReference>
<evidence type="ECO:0000256" key="5">
    <source>
        <dbReference type="ARBA" id="ARBA00023125"/>
    </source>
</evidence>
<dbReference type="InterPro" id="IPR010432">
    <property type="entry name" value="RDD"/>
</dbReference>
<keyword evidence="3 8" id="KW-1133">Transmembrane helix</keyword>
<dbReference type="GO" id="GO:0003700">
    <property type="term" value="F:DNA-binding transcription factor activity"/>
    <property type="evidence" value="ECO:0007669"/>
    <property type="project" value="InterPro"/>
</dbReference>
<dbReference type="InterPro" id="IPR047057">
    <property type="entry name" value="MerR_fam"/>
</dbReference>
<evidence type="ECO:0000256" key="2">
    <source>
        <dbReference type="ARBA" id="ARBA00022692"/>
    </source>
</evidence>
<dbReference type="PANTHER" id="PTHR30204:SF94">
    <property type="entry name" value="HEAVY METAL-DEPENDENT TRANSCRIPTIONAL REGULATOR HI_0293-RELATED"/>
    <property type="match status" value="1"/>
</dbReference>
<gene>
    <name evidence="10" type="ORF">SAMN05421804_10377</name>
</gene>
<keyword evidence="2 8" id="KW-0812">Transmembrane</keyword>
<dbReference type="EMBL" id="FNDZ01000003">
    <property type="protein sequence ID" value="SDI54866.1"/>
    <property type="molecule type" value="Genomic_DNA"/>
</dbReference>
<dbReference type="InterPro" id="IPR000551">
    <property type="entry name" value="MerR-type_HTH_dom"/>
</dbReference>
<evidence type="ECO:0000256" key="4">
    <source>
        <dbReference type="ARBA" id="ARBA00023015"/>
    </source>
</evidence>
<evidence type="ECO:0000259" key="9">
    <source>
        <dbReference type="PROSITE" id="PS50937"/>
    </source>
</evidence>
<dbReference type="GO" id="GO:0016020">
    <property type="term" value="C:membrane"/>
    <property type="evidence" value="ECO:0007669"/>
    <property type="project" value="UniProtKB-SubCell"/>
</dbReference>
<evidence type="ECO:0000256" key="8">
    <source>
        <dbReference type="SAM" id="Phobius"/>
    </source>
</evidence>
<evidence type="ECO:0000256" key="3">
    <source>
        <dbReference type="ARBA" id="ARBA00022989"/>
    </source>
</evidence>
<feature type="transmembrane region" description="Helical" evidence="8">
    <location>
        <begin position="237"/>
        <end position="255"/>
    </location>
</feature>
<evidence type="ECO:0000256" key="1">
    <source>
        <dbReference type="ARBA" id="ARBA00004141"/>
    </source>
</evidence>
<proteinExistence type="predicted"/>
<evidence type="ECO:0000256" key="7">
    <source>
        <dbReference type="ARBA" id="ARBA00023163"/>
    </source>
</evidence>
<keyword evidence="5 10" id="KW-0238">DNA-binding</keyword>
<dbReference type="Proteomes" id="UP000183255">
    <property type="component" value="Unassembled WGS sequence"/>
</dbReference>
<dbReference type="PANTHER" id="PTHR30204">
    <property type="entry name" value="REDOX-CYCLING DRUG-SENSING TRANSCRIPTIONAL ACTIVATOR SOXR"/>
    <property type="match status" value="1"/>
</dbReference>
<organism evidence="10 11">
    <name type="scientific">Proteiniclasticum ruminis</name>
    <dbReference type="NCBI Taxonomy" id="398199"/>
    <lineage>
        <taxon>Bacteria</taxon>
        <taxon>Bacillati</taxon>
        <taxon>Bacillota</taxon>
        <taxon>Clostridia</taxon>
        <taxon>Eubacteriales</taxon>
        <taxon>Clostridiaceae</taxon>
        <taxon>Proteiniclasticum</taxon>
    </lineage>
</organism>
<evidence type="ECO:0000256" key="6">
    <source>
        <dbReference type="ARBA" id="ARBA00023136"/>
    </source>
</evidence>
<reference evidence="10 11" key="1">
    <citation type="submission" date="2016-10" db="EMBL/GenBank/DDBJ databases">
        <authorList>
            <person name="de Groot N.N."/>
        </authorList>
    </citation>
    <scope>NUCLEOTIDE SEQUENCE [LARGE SCALE GENOMIC DNA]</scope>
    <source>
        <strain evidence="10 11">CGMCC 1.5058</strain>
    </source>
</reference>
<dbReference type="SMART" id="SM00422">
    <property type="entry name" value="HTH_MERR"/>
    <property type="match status" value="1"/>
</dbReference>
<keyword evidence="6 8" id="KW-0472">Membrane</keyword>
<keyword evidence="7" id="KW-0804">Transcription</keyword>
<name>A0A1G8LGQ6_9CLOT</name>
<sequence>MQIKEVEEKTGLERSSIRFYESEGLIHPKRLENGYREYGEEDLEALYKIKLFRSLHMTVEEIKRIFSGASSIRETLEERISTLENEEGQIHYAKEVCVVMKNEVDSLENLDGLKYLHLLEEKEKETGRPYYPEKEDRTPQIYAPWRRFFARVLDLAFYTLLITIVRVFVFHDFLRNHNRFDNIVDTILGTILMLLVEPLLLSKLGTTPGKAIWGLVVRREDGEFPSYQEAFTRTLGVLYYGLAFNITFLELYTLYKSYKRADEKEQQPWELGFSYRLKDERNFRPVLFVAAYGFYLLSIFFFMGYQTLPPHRGQLTLTEFSENYRYYEAYFDMEPLEQLNEHGDWVEVEQDGYVIEVLNYSIRPDFQFEVDGAYLSTLYFETSIGDVDEFIATNGDYMGLAYLSAAGAEEKGRFFSSLKPEDIMKEIYEKTMEDFTMKHKGVVADSTVDYRGYTGGGGFIIPQETSTDRYFKHSYKITLP</sequence>
<protein>
    <submittedName>
        <fullName evidence="10">DNA-binding transcriptional regulator, MerR family</fullName>
    </submittedName>
</protein>
<comment type="subcellular location">
    <subcellularLocation>
        <location evidence="1">Membrane</location>
        <topology evidence="1">Multi-pass membrane protein</topology>
    </subcellularLocation>
</comment>
<feature type="transmembrane region" description="Helical" evidence="8">
    <location>
        <begin position="148"/>
        <end position="170"/>
    </location>
</feature>
<dbReference type="RefSeq" id="WP_051651556.1">
    <property type="nucleotide sequence ID" value="NZ_FNDZ01000003.1"/>
</dbReference>
<dbReference type="SUPFAM" id="SSF46955">
    <property type="entry name" value="Putative DNA-binding domain"/>
    <property type="match status" value="1"/>
</dbReference>
<dbReference type="CDD" id="cd00592">
    <property type="entry name" value="HTH_MerR-like"/>
    <property type="match status" value="1"/>
</dbReference>
<dbReference type="Pfam" id="PF06271">
    <property type="entry name" value="RDD"/>
    <property type="match status" value="1"/>
</dbReference>
<dbReference type="PROSITE" id="PS50937">
    <property type="entry name" value="HTH_MERR_2"/>
    <property type="match status" value="1"/>
</dbReference>
<accession>A0A1G8LGQ6</accession>
<dbReference type="Pfam" id="PF13411">
    <property type="entry name" value="MerR_1"/>
    <property type="match status" value="1"/>
</dbReference>